<evidence type="ECO:0000313" key="4">
    <source>
        <dbReference type="Proteomes" id="UP000538666"/>
    </source>
</evidence>
<proteinExistence type="predicted"/>
<feature type="chain" id="PRO_5032716456" evidence="1">
    <location>
        <begin position="20"/>
        <end position="285"/>
    </location>
</feature>
<evidence type="ECO:0000313" key="3">
    <source>
        <dbReference type="EMBL" id="MBB6145829.1"/>
    </source>
</evidence>
<evidence type="ECO:0000256" key="1">
    <source>
        <dbReference type="SAM" id="SignalP"/>
    </source>
</evidence>
<keyword evidence="4" id="KW-1185">Reference proteome</keyword>
<dbReference type="Proteomes" id="UP000538666">
    <property type="component" value="Unassembled WGS sequence"/>
</dbReference>
<dbReference type="EMBL" id="JACHEK010000008">
    <property type="protein sequence ID" value="MBB6145829.1"/>
    <property type="molecule type" value="Genomic_DNA"/>
</dbReference>
<dbReference type="Pfam" id="PF00561">
    <property type="entry name" value="Abhydrolase_1"/>
    <property type="match status" value="1"/>
</dbReference>
<organism evidence="3 4">
    <name type="scientific">Silvibacterium bohemicum</name>
    <dbReference type="NCBI Taxonomy" id="1577686"/>
    <lineage>
        <taxon>Bacteria</taxon>
        <taxon>Pseudomonadati</taxon>
        <taxon>Acidobacteriota</taxon>
        <taxon>Terriglobia</taxon>
        <taxon>Terriglobales</taxon>
        <taxon>Acidobacteriaceae</taxon>
        <taxon>Silvibacterium</taxon>
    </lineage>
</organism>
<accession>A0A841K1K2</accession>
<dbReference type="InterPro" id="IPR029058">
    <property type="entry name" value="AB_hydrolase_fold"/>
</dbReference>
<dbReference type="Gene3D" id="3.40.50.1820">
    <property type="entry name" value="alpha/beta hydrolase"/>
    <property type="match status" value="1"/>
</dbReference>
<feature type="domain" description="AB hydrolase-1" evidence="2">
    <location>
        <begin position="63"/>
        <end position="191"/>
    </location>
</feature>
<name>A0A841K1K2_9BACT</name>
<feature type="signal peptide" evidence="1">
    <location>
        <begin position="1"/>
        <end position="19"/>
    </location>
</feature>
<dbReference type="GO" id="GO:0017171">
    <property type="term" value="F:serine hydrolase activity"/>
    <property type="evidence" value="ECO:0007669"/>
    <property type="project" value="TreeGrafter"/>
</dbReference>
<dbReference type="SUPFAM" id="SSF53474">
    <property type="entry name" value="alpha/beta-Hydrolases"/>
    <property type="match status" value="1"/>
</dbReference>
<dbReference type="PANTHER" id="PTHR46331:SF2">
    <property type="entry name" value="VALACYCLOVIR HYDROLASE"/>
    <property type="match status" value="1"/>
</dbReference>
<comment type="caution">
    <text evidence="3">The sequence shown here is derived from an EMBL/GenBank/DDBJ whole genome shotgun (WGS) entry which is preliminary data.</text>
</comment>
<keyword evidence="1" id="KW-0732">Signal</keyword>
<dbReference type="AlphaFoldDB" id="A0A841K1K2"/>
<dbReference type="InterPro" id="IPR000073">
    <property type="entry name" value="AB_hydrolase_1"/>
</dbReference>
<dbReference type="PANTHER" id="PTHR46331">
    <property type="entry name" value="VALACYCLOVIR HYDROLASE"/>
    <property type="match status" value="1"/>
</dbReference>
<evidence type="ECO:0000259" key="2">
    <source>
        <dbReference type="Pfam" id="PF00561"/>
    </source>
</evidence>
<sequence>MLLAASVLLSAAMIFPQPAKDVSPTPTWETLPAQQALPPMATQGYVDHDGARIWYGIVGKGEPVILLHGGMASSLSWGNQLPALIESHHEVILIDSRGHGRSSLGPHPLSYELMQSDVVTVMDTIHLKKASFVGWSDGANISLIMAMKNPERINRLYAFGANMNTDAVAPGAFTSPILSALAARLAKDYARISPTPNGFGTLHEAVEAMQKKEPNYTTKELAGISVSKIAIADGEHEEFITRAHTEYLAATIPGATLIILPSVSHFAPWQDPTSFNNSLLQFLDK</sequence>
<reference evidence="3 4" key="1">
    <citation type="submission" date="2020-08" db="EMBL/GenBank/DDBJ databases">
        <title>Genomic Encyclopedia of Type Strains, Phase IV (KMG-IV): sequencing the most valuable type-strain genomes for metagenomic binning, comparative biology and taxonomic classification.</title>
        <authorList>
            <person name="Goeker M."/>
        </authorList>
    </citation>
    <scope>NUCLEOTIDE SEQUENCE [LARGE SCALE GENOMIC DNA]</scope>
    <source>
        <strain evidence="3 4">DSM 103733</strain>
    </source>
</reference>
<dbReference type="RefSeq" id="WP_197081905.1">
    <property type="nucleotide sequence ID" value="NZ_JACHEK010000008.1"/>
</dbReference>
<protein>
    <submittedName>
        <fullName evidence="3">Pimeloyl-ACP methyl ester carboxylesterase</fullName>
    </submittedName>
</protein>
<gene>
    <name evidence="3" type="ORF">HNQ77_003799</name>
</gene>